<dbReference type="OrthoDB" id="2374452at2759"/>
<proteinExistence type="predicted"/>
<feature type="region of interest" description="Disordered" evidence="1">
    <location>
        <begin position="117"/>
        <end position="153"/>
    </location>
</feature>
<feature type="region of interest" description="Disordered" evidence="1">
    <location>
        <begin position="429"/>
        <end position="474"/>
    </location>
</feature>
<feature type="compositionally biased region" description="Acidic residues" evidence="1">
    <location>
        <begin position="437"/>
        <end position="455"/>
    </location>
</feature>
<dbReference type="EMBL" id="JAAAUQ010000042">
    <property type="protein sequence ID" value="KAF9155983.1"/>
    <property type="molecule type" value="Genomic_DNA"/>
</dbReference>
<organism evidence="2 3">
    <name type="scientific">Linnemannia schmuckeri</name>
    <dbReference type="NCBI Taxonomy" id="64567"/>
    <lineage>
        <taxon>Eukaryota</taxon>
        <taxon>Fungi</taxon>
        <taxon>Fungi incertae sedis</taxon>
        <taxon>Mucoromycota</taxon>
        <taxon>Mortierellomycotina</taxon>
        <taxon>Mortierellomycetes</taxon>
        <taxon>Mortierellales</taxon>
        <taxon>Mortierellaceae</taxon>
        <taxon>Linnemannia</taxon>
    </lineage>
</organism>
<feature type="region of interest" description="Disordered" evidence="1">
    <location>
        <begin position="369"/>
        <end position="414"/>
    </location>
</feature>
<protein>
    <submittedName>
        <fullName evidence="2">Uncharacterized protein</fullName>
    </submittedName>
</protein>
<reference evidence="2" key="1">
    <citation type="journal article" date="2020" name="Fungal Divers.">
        <title>Resolving the Mortierellaceae phylogeny through synthesis of multi-gene phylogenetics and phylogenomics.</title>
        <authorList>
            <person name="Vandepol N."/>
            <person name="Liber J."/>
            <person name="Desiro A."/>
            <person name="Na H."/>
            <person name="Kennedy M."/>
            <person name="Barry K."/>
            <person name="Grigoriev I.V."/>
            <person name="Miller A.N."/>
            <person name="O'Donnell K."/>
            <person name="Stajich J.E."/>
            <person name="Bonito G."/>
        </authorList>
    </citation>
    <scope>NUCLEOTIDE SEQUENCE</scope>
    <source>
        <strain evidence="2">NRRL 6426</strain>
    </source>
</reference>
<dbReference type="AlphaFoldDB" id="A0A9P5VF57"/>
<evidence type="ECO:0000313" key="2">
    <source>
        <dbReference type="EMBL" id="KAF9155983.1"/>
    </source>
</evidence>
<keyword evidence="3" id="KW-1185">Reference proteome</keyword>
<name>A0A9P5VF57_9FUNG</name>
<feature type="compositionally biased region" description="Gly residues" evidence="1">
    <location>
        <begin position="125"/>
        <end position="150"/>
    </location>
</feature>
<feature type="compositionally biased region" description="Polar residues" evidence="1">
    <location>
        <begin position="463"/>
        <end position="474"/>
    </location>
</feature>
<accession>A0A9P5VF57</accession>
<comment type="caution">
    <text evidence="2">The sequence shown here is derived from an EMBL/GenBank/DDBJ whole genome shotgun (WGS) entry which is preliminary data.</text>
</comment>
<evidence type="ECO:0000313" key="3">
    <source>
        <dbReference type="Proteomes" id="UP000748756"/>
    </source>
</evidence>
<gene>
    <name evidence="2" type="ORF">BG015_007779</name>
</gene>
<feature type="compositionally biased region" description="Low complexity" evidence="1">
    <location>
        <begin position="369"/>
        <end position="392"/>
    </location>
</feature>
<sequence>MATSTRRTVRVAGIVLSTISFLLLLNTLFRHSSSNPHPTKLRVEEPVVVILVHPSPTLNRAANFELKRAIARTWAKDVEDFGASVFFVGEHDGETVMRRPSEFQGRAQSLSMRFMDPADDAEEGNPGGGGNGGKVGNSVGDDGGVGGSDGAGEDYFKQEPMRKMLIPSILENGQADSASGLLKAYHFLYNNTNWYAGPMLHTYPFILTTDTTHYIHVENLVTTLLSSRPRRLLTMKDDHFFTGSFSEASECSAEDIGDKVPPVVGDYQSSTADKKKTASLQHTHWTLSGTHLVSRQLVALIGPHLHQCVFSTGSTSSSPVNGDSSEDGEAFQECIQQWASHPLFWKNGYCGRLAAFRYDASALISPRSSSSYPLPISMPPSQGSSPSSSSRSTYETFKRRDRRGLLPPSPLPEDFESFYRMKQRERAQVQARRLGSYDEDEHDSMDRDDGDDDSAIDIGSDDQNNLSSHQRNGNTVVRAATMTESTAGSTTHWIVGSGLTQPDDFTFLYQTLVDREADDHPDNNEDDE</sequence>
<evidence type="ECO:0000256" key="1">
    <source>
        <dbReference type="SAM" id="MobiDB-lite"/>
    </source>
</evidence>
<dbReference type="Proteomes" id="UP000748756">
    <property type="component" value="Unassembled WGS sequence"/>
</dbReference>